<feature type="transmembrane region" description="Helical" evidence="6">
    <location>
        <begin position="96"/>
        <end position="116"/>
    </location>
</feature>
<dbReference type="Pfam" id="PF04138">
    <property type="entry name" value="GtrA_DPMS_TM"/>
    <property type="match status" value="1"/>
</dbReference>
<feature type="domain" description="GtrA/DPMS transmembrane" evidence="7">
    <location>
        <begin position="3"/>
        <end position="121"/>
    </location>
</feature>
<reference evidence="8 9" key="1">
    <citation type="submission" date="2023-07" db="EMBL/GenBank/DDBJ databases">
        <title>Sorghum-associated microbial communities from plants grown in Nebraska, USA.</title>
        <authorList>
            <person name="Schachtman D."/>
        </authorList>
    </citation>
    <scope>NUCLEOTIDE SEQUENCE [LARGE SCALE GENOMIC DNA]</scope>
    <source>
        <strain evidence="8 9">DS994</strain>
    </source>
</reference>
<dbReference type="PANTHER" id="PTHR38459">
    <property type="entry name" value="PROPHAGE BACTOPRENOL-LINKED GLUCOSE TRANSLOCASE HOMOLOG"/>
    <property type="match status" value="1"/>
</dbReference>
<protein>
    <submittedName>
        <fullName evidence="8">Flippase GtrA</fullName>
    </submittedName>
</protein>
<dbReference type="InterPro" id="IPR051401">
    <property type="entry name" value="GtrA_CellWall_Glycosyl"/>
</dbReference>
<evidence type="ECO:0000256" key="1">
    <source>
        <dbReference type="ARBA" id="ARBA00004141"/>
    </source>
</evidence>
<evidence type="ECO:0000256" key="5">
    <source>
        <dbReference type="ARBA" id="ARBA00023136"/>
    </source>
</evidence>
<dbReference type="EMBL" id="JAUSSY010000004">
    <property type="protein sequence ID" value="MDQ0118027.1"/>
    <property type="molecule type" value="Genomic_DNA"/>
</dbReference>
<organism evidence="8 9">
    <name type="scientific">Pseudarthrobacter defluvii</name>
    <dbReference type="NCBI Taxonomy" id="410837"/>
    <lineage>
        <taxon>Bacteria</taxon>
        <taxon>Bacillati</taxon>
        <taxon>Actinomycetota</taxon>
        <taxon>Actinomycetes</taxon>
        <taxon>Micrococcales</taxon>
        <taxon>Micrococcaceae</taxon>
        <taxon>Pseudarthrobacter</taxon>
    </lineage>
</organism>
<evidence type="ECO:0000256" key="6">
    <source>
        <dbReference type="SAM" id="Phobius"/>
    </source>
</evidence>
<keyword evidence="4 6" id="KW-1133">Transmembrane helix</keyword>
<dbReference type="RefSeq" id="WP_307488836.1">
    <property type="nucleotide sequence ID" value="NZ_JAUSSY010000004.1"/>
</dbReference>
<evidence type="ECO:0000256" key="2">
    <source>
        <dbReference type="ARBA" id="ARBA00009399"/>
    </source>
</evidence>
<dbReference type="Proteomes" id="UP001226389">
    <property type="component" value="Unassembled WGS sequence"/>
</dbReference>
<dbReference type="InterPro" id="IPR007267">
    <property type="entry name" value="GtrA_DPMS_TM"/>
</dbReference>
<keyword evidence="5 6" id="KW-0472">Membrane</keyword>
<dbReference type="PANTHER" id="PTHR38459:SF1">
    <property type="entry name" value="PROPHAGE BACTOPRENOL-LINKED GLUCOSE TRANSLOCASE HOMOLOG"/>
    <property type="match status" value="1"/>
</dbReference>
<accession>A0ABT9UEF4</accession>
<keyword evidence="9" id="KW-1185">Reference proteome</keyword>
<keyword evidence="3 6" id="KW-0812">Transmembrane</keyword>
<evidence type="ECO:0000256" key="3">
    <source>
        <dbReference type="ARBA" id="ARBA00022692"/>
    </source>
</evidence>
<proteinExistence type="inferred from homology"/>
<name>A0ABT9UEF4_9MICC</name>
<gene>
    <name evidence="8" type="ORF">J2T22_001204</name>
</gene>
<comment type="subcellular location">
    <subcellularLocation>
        <location evidence="1">Membrane</location>
        <topology evidence="1">Multi-pass membrane protein</topology>
    </subcellularLocation>
</comment>
<sequence>MSRFAAVGALGTAVNLLIMAVLVQSQIDIDYLVAAVVAAEISILHNFVLQERFVFRDLRHGSNPWRERLVRHLLFNNAEALARLPLLALLVELMHVWALLAQAVTLAIAFVARFLFVSRVVYRPALVEQSFRGRAVRKHVKIPA</sequence>
<comment type="similarity">
    <text evidence="2">Belongs to the GtrA family.</text>
</comment>
<comment type="caution">
    <text evidence="8">The sequence shown here is derived from an EMBL/GenBank/DDBJ whole genome shotgun (WGS) entry which is preliminary data.</text>
</comment>
<evidence type="ECO:0000313" key="9">
    <source>
        <dbReference type="Proteomes" id="UP001226389"/>
    </source>
</evidence>
<evidence type="ECO:0000259" key="7">
    <source>
        <dbReference type="Pfam" id="PF04138"/>
    </source>
</evidence>
<evidence type="ECO:0000313" key="8">
    <source>
        <dbReference type="EMBL" id="MDQ0118027.1"/>
    </source>
</evidence>
<evidence type="ECO:0000256" key="4">
    <source>
        <dbReference type="ARBA" id="ARBA00022989"/>
    </source>
</evidence>